<dbReference type="SUPFAM" id="SSF52151">
    <property type="entry name" value="FabD/lysophospholipase-like"/>
    <property type="match status" value="1"/>
</dbReference>
<sequence>MREHGIPIDMIGGTSIGSLISGLYALSDEDVEHRAKSWFLILVPKELFEVLSSLQFLLLFTLAITGKKTKETRECST</sequence>
<accession>A0A183D2E5</accession>
<evidence type="ECO:0000313" key="2">
    <source>
        <dbReference type="Proteomes" id="UP000271098"/>
    </source>
</evidence>
<gene>
    <name evidence="1" type="ORF">GPUH_LOCUS2886</name>
</gene>
<reference evidence="3" key="1">
    <citation type="submission" date="2016-06" db="UniProtKB">
        <authorList>
            <consortium name="WormBaseParasite"/>
        </authorList>
    </citation>
    <scope>IDENTIFICATION</scope>
</reference>
<dbReference type="AlphaFoldDB" id="A0A183D2E5"/>
<organism evidence="3">
    <name type="scientific">Gongylonema pulchrum</name>
    <dbReference type="NCBI Taxonomy" id="637853"/>
    <lineage>
        <taxon>Eukaryota</taxon>
        <taxon>Metazoa</taxon>
        <taxon>Ecdysozoa</taxon>
        <taxon>Nematoda</taxon>
        <taxon>Chromadorea</taxon>
        <taxon>Rhabditida</taxon>
        <taxon>Spirurina</taxon>
        <taxon>Spiruromorpha</taxon>
        <taxon>Spiruroidea</taxon>
        <taxon>Gongylonematidae</taxon>
        <taxon>Gongylonema</taxon>
    </lineage>
</organism>
<evidence type="ECO:0000313" key="3">
    <source>
        <dbReference type="WBParaSite" id="GPUH_0000289101-mRNA-1"/>
    </source>
</evidence>
<dbReference type="Proteomes" id="UP000271098">
    <property type="component" value="Unassembled WGS sequence"/>
</dbReference>
<keyword evidence="2" id="KW-1185">Reference proteome</keyword>
<dbReference type="WBParaSite" id="GPUH_0000289101-mRNA-1">
    <property type="protein sequence ID" value="GPUH_0000289101-mRNA-1"/>
    <property type="gene ID" value="GPUH_0000289101"/>
</dbReference>
<dbReference type="Gene3D" id="3.40.1090.10">
    <property type="entry name" value="Cytosolic phospholipase A2 catalytic domain"/>
    <property type="match status" value="1"/>
</dbReference>
<reference evidence="1 2" key="2">
    <citation type="submission" date="2018-11" db="EMBL/GenBank/DDBJ databases">
        <authorList>
            <consortium name="Pathogen Informatics"/>
        </authorList>
    </citation>
    <scope>NUCLEOTIDE SEQUENCE [LARGE SCALE GENOMIC DNA]</scope>
</reference>
<evidence type="ECO:0000313" key="1">
    <source>
        <dbReference type="EMBL" id="VDK36835.1"/>
    </source>
</evidence>
<name>A0A183D2E5_9BILA</name>
<proteinExistence type="predicted"/>
<dbReference type="InterPro" id="IPR016035">
    <property type="entry name" value="Acyl_Trfase/lysoPLipase"/>
</dbReference>
<protein>
    <submittedName>
        <fullName evidence="3">PNPLA domain-containing protein</fullName>
    </submittedName>
</protein>
<dbReference type="EMBL" id="UYRT01004601">
    <property type="protein sequence ID" value="VDK36835.1"/>
    <property type="molecule type" value="Genomic_DNA"/>
</dbReference>